<name>A0A934VZ47_9RHOB</name>
<evidence type="ECO:0000256" key="5">
    <source>
        <dbReference type="ARBA" id="ARBA00022643"/>
    </source>
</evidence>
<evidence type="ECO:0000256" key="4">
    <source>
        <dbReference type="ARBA" id="ARBA00022630"/>
    </source>
</evidence>
<dbReference type="PANTHER" id="PTHR42747">
    <property type="entry name" value="NITRONATE MONOOXYGENASE-RELATED"/>
    <property type="match status" value="1"/>
</dbReference>
<dbReference type="PANTHER" id="PTHR42747:SF3">
    <property type="entry name" value="NITRONATE MONOOXYGENASE-RELATED"/>
    <property type="match status" value="1"/>
</dbReference>
<accession>A0A934VZ47</accession>
<keyword evidence="3" id="KW-0216">Detoxification</keyword>
<evidence type="ECO:0000256" key="7">
    <source>
        <dbReference type="ARBA" id="ARBA00023033"/>
    </source>
</evidence>
<dbReference type="Pfam" id="PF03060">
    <property type="entry name" value="NMO"/>
    <property type="match status" value="1"/>
</dbReference>
<keyword evidence="5" id="KW-0288">FMN</keyword>
<keyword evidence="7 11" id="KW-0503">Monooxygenase</keyword>
<protein>
    <recommendedName>
        <fullName evidence="8">Propionate 3-nitronate monooxygenase</fullName>
    </recommendedName>
</protein>
<dbReference type="InterPro" id="IPR013785">
    <property type="entry name" value="Aldolase_TIM"/>
</dbReference>
<proteinExistence type="inferred from homology"/>
<organism evidence="11 12">
    <name type="scientific">Paracoccus caeni</name>
    <dbReference type="NCBI Taxonomy" id="657651"/>
    <lineage>
        <taxon>Bacteria</taxon>
        <taxon>Pseudomonadati</taxon>
        <taxon>Pseudomonadota</taxon>
        <taxon>Alphaproteobacteria</taxon>
        <taxon>Rhodobacterales</taxon>
        <taxon>Paracoccaceae</taxon>
        <taxon>Paracoccus</taxon>
    </lineage>
</organism>
<evidence type="ECO:0000256" key="8">
    <source>
        <dbReference type="ARBA" id="ARBA00031155"/>
    </source>
</evidence>
<dbReference type="SUPFAM" id="SSF51412">
    <property type="entry name" value="Inosine monophosphate dehydrogenase (IMPDH)"/>
    <property type="match status" value="1"/>
</dbReference>
<evidence type="ECO:0000256" key="3">
    <source>
        <dbReference type="ARBA" id="ARBA00022575"/>
    </source>
</evidence>
<dbReference type="GO" id="GO:0009636">
    <property type="term" value="P:response to toxic substance"/>
    <property type="evidence" value="ECO:0007669"/>
    <property type="project" value="UniProtKB-KW"/>
</dbReference>
<evidence type="ECO:0000256" key="1">
    <source>
        <dbReference type="ARBA" id="ARBA00001917"/>
    </source>
</evidence>
<reference evidence="11" key="1">
    <citation type="submission" date="2021-01" db="EMBL/GenBank/DDBJ databases">
        <title>Paracoccus amoyensis sp. nov., isolated from the surface seawater along the coast of Xiamen Island, China.</title>
        <authorList>
            <person name="Lyu L."/>
        </authorList>
    </citation>
    <scope>NUCLEOTIDE SEQUENCE</scope>
    <source>
        <strain evidence="11">MJ17</strain>
    </source>
</reference>
<evidence type="ECO:0000256" key="9">
    <source>
        <dbReference type="ARBA" id="ARBA00049401"/>
    </source>
</evidence>
<comment type="caution">
    <text evidence="11">The sequence shown here is derived from an EMBL/GenBank/DDBJ whole genome shotgun (WGS) entry which is preliminary data.</text>
</comment>
<evidence type="ECO:0000313" key="11">
    <source>
        <dbReference type="EMBL" id="MBK4214469.1"/>
    </source>
</evidence>
<comment type="cofactor">
    <cofactor evidence="1">
        <name>FMN</name>
        <dbReference type="ChEBI" id="CHEBI:58210"/>
    </cofactor>
</comment>
<dbReference type="Gene3D" id="3.20.20.70">
    <property type="entry name" value="Aldolase class I"/>
    <property type="match status" value="1"/>
</dbReference>
<sequence length="335" mass="35059">MTMFDRLKHRVVQAPMAGVSTPALAAAVAEAGGFGFVALGAIDAGAAREQIAATRQQTSQPIGVNLFCHRPQARNPELEAKWLAKLAPDFARFDAEPPKALRDIYPSFVENDAMLAALVELQPAVVSFHFGLPRADQISALRDAGAMLWATATSVEEAQAIKDAGIDVLVAQGWQAGGHRGMFDPDAPDERLETLALVRALKPLGLPVVAAGAIMDRNDARAAIEAGAVAVQCGSAFLLSPEAGTTQPHRKAMSEQQTVMTKAISGRPARGLSNLFTRIDDSGTPGYPHTYDAGKALIAAAKAKGETGYGAYWAGTEAARAVARPAAETVAAISP</sequence>
<evidence type="ECO:0000256" key="6">
    <source>
        <dbReference type="ARBA" id="ARBA00023002"/>
    </source>
</evidence>
<dbReference type="CDD" id="cd04730">
    <property type="entry name" value="NPD_like"/>
    <property type="match status" value="1"/>
</dbReference>
<evidence type="ECO:0000256" key="2">
    <source>
        <dbReference type="ARBA" id="ARBA00009881"/>
    </source>
</evidence>
<dbReference type="EMBL" id="JAEPRQ010000001">
    <property type="protein sequence ID" value="MBK4214469.1"/>
    <property type="molecule type" value="Genomic_DNA"/>
</dbReference>
<keyword evidence="12" id="KW-1185">Reference proteome</keyword>
<feature type="chain" id="PRO_5037043749" description="Propionate 3-nitronate monooxygenase" evidence="10">
    <location>
        <begin position="26"/>
        <end position="335"/>
    </location>
</feature>
<keyword evidence="6" id="KW-0560">Oxidoreductase</keyword>
<dbReference type="InterPro" id="IPR004136">
    <property type="entry name" value="NMO"/>
</dbReference>
<comment type="similarity">
    <text evidence="2">Belongs to the nitronate monooxygenase family. NMO class I subfamily.</text>
</comment>
<keyword evidence="10" id="KW-0732">Signal</keyword>
<dbReference type="GO" id="GO:0018580">
    <property type="term" value="F:nitronate monooxygenase activity"/>
    <property type="evidence" value="ECO:0007669"/>
    <property type="project" value="InterPro"/>
</dbReference>
<comment type="catalytic activity">
    <reaction evidence="9">
        <text>3 propionate 3-nitronate + 3 O2 + H2O = 3 3-oxopropanoate + 2 nitrate + nitrite + H2O2 + 3 H(+)</text>
        <dbReference type="Rhea" id="RHEA:57332"/>
        <dbReference type="ChEBI" id="CHEBI:15377"/>
        <dbReference type="ChEBI" id="CHEBI:15378"/>
        <dbReference type="ChEBI" id="CHEBI:15379"/>
        <dbReference type="ChEBI" id="CHEBI:16240"/>
        <dbReference type="ChEBI" id="CHEBI:16301"/>
        <dbReference type="ChEBI" id="CHEBI:17632"/>
        <dbReference type="ChEBI" id="CHEBI:33190"/>
        <dbReference type="ChEBI" id="CHEBI:136067"/>
    </reaction>
</comment>
<dbReference type="AlphaFoldDB" id="A0A934VZ47"/>
<dbReference type="Proteomes" id="UP000640485">
    <property type="component" value="Unassembled WGS sequence"/>
</dbReference>
<keyword evidence="4" id="KW-0285">Flavoprotein</keyword>
<feature type="signal peptide" evidence="10">
    <location>
        <begin position="1"/>
        <end position="25"/>
    </location>
</feature>
<evidence type="ECO:0000313" key="12">
    <source>
        <dbReference type="Proteomes" id="UP000640485"/>
    </source>
</evidence>
<evidence type="ECO:0000256" key="10">
    <source>
        <dbReference type="SAM" id="SignalP"/>
    </source>
</evidence>
<gene>
    <name evidence="11" type="ORF">JJJ17_00870</name>
</gene>
<dbReference type="RefSeq" id="WP_200683115.1">
    <property type="nucleotide sequence ID" value="NZ_JAEPRQ010000001.1"/>
</dbReference>